<dbReference type="GO" id="GO:0005762">
    <property type="term" value="C:mitochondrial large ribosomal subunit"/>
    <property type="evidence" value="ECO:0007669"/>
    <property type="project" value="InterPro"/>
</dbReference>
<name>A0AA38Q9E0_9AGAR</name>
<evidence type="ECO:0000256" key="1">
    <source>
        <dbReference type="SAM" id="MobiDB-lite"/>
    </source>
</evidence>
<sequence>MSPSIYRLKSSVRTLRSPVCSSSSSTARSLATPSRRYSFAAMKQASTETRKSTRENFTVRVGSRAVYADAEEVDEDSGSRHGNRRPPSALGRDRRKLGYKNLEERLAQPQARVDYSTMRAPNPMFAEHLNNLFPELKFPLELARRILTHASHPAAIYGHNAGLSFMGRRVISAYLYLLLSSSPNLKPSDDLEAIVAQTLNTYVLGEHVGSKWGLGRVMRWTPTLKTDKAKDANFTLLKGVGLYKVQGDAVSAVMGGIFEQFGGSTAHRVFHTRVLPYILARKNNAGLPEAFHADVHSACNRFGGLQGPLNVDRPPAMATKTVGKDITEKVEITKIPSL</sequence>
<dbReference type="GO" id="GO:0003735">
    <property type="term" value="F:structural constituent of ribosome"/>
    <property type="evidence" value="ECO:0007669"/>
    <property type="project" value="InterPro"/>
</dbReference>
<dbReference type="SMART" id="SM00535">
    <property type="entry name" value="RIBOc"/>
    <property type="match status" value="1"/>
</dbReference>
<dbReference type="InterPro" id="IPR036389">
    <property type="entry name" value="RNase_III_sf"/>
</dbReference>
<dbReference type="SUPFAM" id="SSF69065">
    <property type="entry name" value="RNase III domain-like"/>
    <property type="match status" value="1"/>
</dbReference>
<proteinExistence type="predicted"/>
<dbReference type="InterPro" id="IPR000999">
    <property type="entry name" value="RNase_III_dom"/>
</dbReference>
<dbReference type="GO" id="GO:0032543">
    <property type="term" value="P:mitochondrial translation"/>
    <property type="evidence" value="ECO:0007669"/>
    <property type="project" value="InterPro"/>
</dbReference>
<evidence type="ECO:0000313" key="3">
    <source>
        <dbReference type="EMBL" id="KAJ3989668.1"/>
    </source>
</evidence>
<accession>A0AA38Q9E0</accession>
<dbReference type="PANTHER" id="PTHR28160:SF1">
    <property type="entry name" value="LARGE RIBOSOMAL SUBUNIT PROTEIN ML57"/>
    <property type="match status" value="1"/>
</dbReference>
<dbReference type="EMBL" id="MU801896">
    <property type="protein sequence ID" value="KAJ3989668.1"/>
    <property type="molecule type" value="Genomic_DNA"/>
</dbReference>
<evidence type="ECO:0000313" key="4">
    <source>
        <dbReference type="Proteomes" id="UP001163850"/>
    </source>
</evidence>
<organism evidence="3 4">
    <name type="scientific">Lentinula detonsa</name>
    <dbReference type="NCBI Taxonomy" id="2804962"/>
    <lineage>
        <taxon>Eukaryota</taxon>
        <taxon>Fungi</taxon>
        <taxon>Dikarya</taxon>
        <taxon>Basidiomycota</taxon>
        <taxon>Agaricomycotina</taxon>
        <taxon>Agaricomycetes</taxon>
        <taxon>Agaricomycetidae</taxon>
        <taxon>Agaricales</taxon>
        <taxon>Marasmiineae</taxon>
        <taxon>Omphalotaceae</taxon>
        <taxon>Lentinula</taxon>
    </lineage>
</organism>
<dbReference type="GO" id="GO:0006396">
    <property type="term" value="P:RNA processing"/>
    <property type="evidence" value="ECO:0007669"/>
    <property type="project" value="InterPro"/>
</dbReference>
<dbReference type="PANTHER" id="PTHR28160">
    <property type="entry name" value="54S RIBOSOMAL PROTEIN L15, MITOCHONDRIAL"/>
    <property type="match status" value="1"/>
</dbReference>
<feature type="domain" description="RNase III" evidence="2">
    <location>
        <begin position="141"/>
        <end position="283"/>
    </location>
</feature>
<comment type="caution">
    <text evidence="3">The sequence shown here is derived from an EMBL/GenBank/DDBJ whole genome shotgun (WGS) entry which is preliminary data.</text>
</comment>
<dbReference type="Pfam" id="PF14622">
    <property type="entry name" value="Ribonucleas_3_3"/>
    <property type="match status" value="1"/>
</dbReference>
<feature type="region of interest" description="Disordered" evidence="1">
    <location>
        <begin position="70"/>
        <end position="95"/>
    </location>
</feature>
<reference evidence="3" key="1">
    <citation type="submission" date="2022-08" db="EMBL/GenBank/DDBJ databases">
        <authorList>
            <consortium name="DOE Joint Genome Institute"/>
            <person name="Min B."/>
            <person name="Riley R."/>
            <person name="Sierra-Patev S."/>
            <person name="Naranjo-Ortiz M."/>
            <person name="Looney B."/>
            <person name="Konkel Z."/>
            <person name="Slot J.C."/>
            <person name="Sakamoto Y."/>
            <person name="Steenwyk J.L."/>
            <person name="Rokas A."/>
            <person name="Carro J."/>
            <person name="Camarero S."/>
            <person name="Ferreira P."/>
            <person name="Molpeceres G."/>
            <person name="Ruiz-Duenas F.J."/>
            <person name="Serrano A."/>
            <person name="Henrissat B."/>
            <person name="Drula E."/>
            <person name="Hughes K.W."/>
            <person name="Mata J.L."/>
            <person name="Ishikawa N.K."/>
            <person name="Vargas-Isla R."/>
            <person name="Ushijima S."/>
            <person name="Smith C.A."/>
            <person name="Ahrendt S."/>
            <person name="Andreopoulos W."/>
            <person name="He G."/>
            <person name="Labutti K."/>
            <person name="Lipzen A."/>
            <person name="Ng V."/>
            <person name="Sandor L."/>
            <person name="Barry K."/>
            <person name="Martinez A.T."/>
            <person name="Xiao Y."/>
            <person name="Gibbons J.G."/>
            <person name="Terashima K."/>
            <person name="Hibbett D.S."/>
            <person name="Grigoriev I.V."/>
        </authorList>
    </citation>
    <scope>NUCLEOTIDE SEQUENCE</scope>
    <source>
        <strain evidence="3">TFB7829</strain>
    </source>
</reference>
<dbReference type="Gene3D" id="1.10.1520.10">
    <property type="entry name" value="Ribonuclease III domain"/>
    <property type="match status" value="1"/>
</dbReference>
<gene>
    <name evidence="3" type="ORF">F5890DRAFT_1485019</name>
</gene>
<dbReference type="GO" id="GO:0004525">
    <property type="term" value="F:ribonuclease III activity"/>
    <property type="evidence" value="ECO:0007669"/>
    <property type="project" value="InterPro"/>
</dbReference>
<dbReference type="InterPro" id="IPR040030">
    <property type="entry name" value="Ribosomal_mL57"/>
</dbReference>
<evidence type="ECO:0000259" key="2">
    <source>
        <dbReference type="SMART" id="SM00535"/>
    </source>
</evidence>
<protein>
    <recommendedName>
        <fullName evidence="2">RNase III domain-containing protein</fullName>
    </recommendedName>
</protein>
<dbReference type="Proteomes" id="UP001163850">
    <property type="component" value="Unassembled WGS sequence"/>
</dbReference>
<dbReference type="AlphaFoldDB" id="A0AA38Q9E0"/>